<evidence type="ECO:0000256" key="7">
    <source>
        <dbReference type="PROSITE-ProRule" id="PRU00175"/>
    </source>
</evidence>
<evidence type="ECO:0000256" key="1">
    <source>
        <dbReference type="ARBA" id="ARBA00022723"/>
    </source>
</evidence>
<feature type="compositionally biased region" description="Low complexity" evidence="8">
    <location>
        <begin position="560"/>
        <end position="569"/>
    </location>
</feature>
<dbReference type="Proteomes" id="UP001163828">
    <property type="component" value="Unassembled WGS sequence"/>
</dbReference>
<dbReference type="SUPFAM" id="SSF52540">
    <property type="entry name" value="P-loop containing nucleoside triphosphate hydrolases"/>
    <property type="match status" value="2"/>
</dbReference>
<feature type="region of interest" description="Disordered" evidence="8">
    <location>
        <begin position="1663"/>
        <end position="1693"/>
    </location>
</feature>
<keyword evidence="5" id="KW-0862">Zinc</keyword>
<keyword evidence="6" id="KW-0067">ATP-binding</keyword>
<dbReference type="Pfam" id="PF00176">
    <property type="entry name" value="SNF2-rel_dom"/>
    <property type="match status" value="1"/>
</dbReference>
<keyword evidence="1" id="KW-0479">Metal-binding</keyword>
<evidence type="ECO:0000259" key="10">
    <source>
        <dbReference type="PROSITE" id="PS51192"/>
    </source>
</evidence>
<proteinExistence type="predicted"/>
<dbReference type="PANTHER" id="PTHR45865:SF1">
    <property type="entry name" value="E3 UBIQUITIN-PROTEIN LIGASE SHPRH"/>
    <property type="match status" value="1"/>
</dbReference>
<dbReference type="InterPro" id="IPR013083">
    <property type="entry name" value="Znf_RING/FYVE/PHD"/>
</dbReference>
<evidence type="ECO:0000256" key="6">
    <source>
        <dbReference type="ARBA" id="ARBA00022840"/>
    </source>
</evidence>
<feature type="domain" description="RING-type" evidence="9">
    <location>
        <begin position="1336"/>
        <end position="1376"/>
    </location>
</feature>
<dbReference type="InterPro" id="IPR052583">
    <property type="entry name" value="ATP-helicase/E3_Ub-Ligase"/>
</dbReference>
<keyword evidence="4" id="KW-0378">Hydrolase</keyword>
<feature type="compositionally biased region" description="Acidic residues" evidence="8">
    <location>
        <begin position="936"/>
        <end position="951"/>
    </location>
</feature>
<dbReference type="PROSITE" id="PS51192">
    <property type="entry name" value="HELICASE_ATP_BIND_1"/>
    <property type="match status" value="1"/>
</dbReference>
<evidence type="ECO:0000256" key="5">
    <source>
        <dbReference type="ARBA" id="ARBA00022833"/>
    </source>
</evidence>
<protein>
    <submittedName>
        <fullName evidence="11">SNF2 family N-terminal domain-containing protein</fullName>
    </submittedName>
</protein>
<dbReference type="SUPFAM" id="SSF57850">
    <property type="entry name" value="RING/U-box"/>
    <property type="match status" value="1"/>
</dbReference>
<dbReference type="Gene3D" id="3.40.50.300">
    <property type="entry name" value="P-loop containing nucleotide triphosphate hydrolases"/>
    <property type="match status" value="1"/>
</dbReference>
<dbReference type="InterPro" id="IPR027417">
    <property type="entry name" value="P-loop_NTPase"/>
</dbReference>
<dbReference type="PROSITE" id="PS50089">
    <property type="entry name" value="ZF_RING_2"/>
    <property type="match status" value="1"/>
</dbReference>
<name>A0ABQ8Q9U4_9AGAR</name>
<dbReference type="Pfam" id="PF26021">
    <property type="entry name" value="Ferritin_C144_05"/>
    <property type="match status" value="1"/>
</dbReference>
<organism evidence="11 12">
    <name type="scientific">Lentinula boryana</name>
    <dbReference type="NCBI Taxonomy" id="40481"/>
    <lineage>
        <taxon>Eukaryota</taxon>
        <taxon>Fungi</taxon>
        <taxon>Dikarya</taxon>
        <taxon>Basidiomycota</taxon>
        <taxon>Agaricomycotina</taxon>
        <taxon>Agaricomycetes</taxon>
        <taxon>Agaricomycetidae</taxon>
        <taxon>Agaricales</taxon>
        <taxon>Marasmiineae</taxon>
        <taxon>Omphalotaceae</taxon>
        <taxon>Lentinula</taxon>
    </lineage>
</organism>
<keyword evidence="12" id="KW-1185">Reference proteome</keyword>
<dbReference type="InterPro" id="IPR014001">
    <property type="entry name" value="Helicase_ATP-bd"/>
</dbReference>
<dbReference type="PROSITE" id="PS00518">
    <property type="entry name" value="ZF_RING_1"/>
    <property type="match status" value="1"/>
</dbReference>
<evidence type="ECO:0000256" key="2">
    <source>
        <dbReference type="ARBA" id="ARBA00022741"/>
    </source>
</evidence>
<evidence type="ECO:0000313" key="12">
    <source>
        <dbReference type="Proteomes" id="UP001163828"/>
    </source>
</evidence>
<comment type="caution">
    <text evidence="11">The sequence shown here is derived from an EMBL/GenBank/DDBJ whole genome shotgun (WGS) entry which is preliminary data.</text>
</comment>
<accession>A0ABQ8Q9U4</accession>
<dbReference type="SMART" id="SM00184">
    <property type="entry name" value="RING"/>
    <property type="match status" value="1"/>
</dbReference>
<dbReference type="InterPro" id="IPR017907">
    <property type="entry name" value="Znf_RING_CS"/>
</dbReference>
<dbReference type="PANTHER" id="PTHR45865">
    <property type="entry name" value="E3 UBIQUITIN-PROTEIN LIGASE SHPRH FAMILY MEMBER"/>
    <property type="match status" value="1"/>
</dbReference>
<reference evidence="11" key="1">
    <citation type="submission" date="2022-08" db="EMBL/GenBank/DDBJ databases">
        <authorList>
            <consortium name="DOE Joint Genome Institute"/>
            <person name="Min B."/>
            <person name="Riley R."/>
            <person name="Sierra-Patev S."/>
            <person name="Naranjo-Ortiz M."/>
            <person name="Looney B."/>
            <person name="Konkel Z."/>
            <person name="Slot J.C."/>
            <person name="Sakamoto Y."/>
            <person name="Steenwyk J.L."/>
            <person name="Rokas A."/>
            <person name="Carro J."/>
            <person name="Camarero S."/>
            <person name="Ferreira P."/>
            <person name="Molpeceres G."/>
            <person name="Ruiz-Duenas F.J."/>
            <person name="Serrano A."/>
            <person name="Henrissat B."/>
            <person name="Drula E."/>
            <person name="Hughes K.W."/>
            <person name="Mata J.L."/>
            <person name="Ishikawa N.K."/>
            <person name="Vargas-Isla R."/>
            <person name="Ushijima S."/>
            <person name="Smith C.A."/>
            <person name="Ahrendt S."/>
            <person name="Andreopoulos W."/>
            <person name="He G."/>
            <person name="Labutti K."/>
            <person name="Lipzen A."/>
            <person name="Ng V."/>
            <person name="Sandor L."/>
            <person name="Barry K."/>
            <person name="Martinez A.T."/>
            <person name="Xiao Y."/>
            <person name="Gibbons J.G."/>
            <person name="Terashima K."/>
            <person name="Hibbett D.S."/>
            <person name="Grigoriev I.V."/>
        </authorList>
    </citation>
    <scope>NUCLEOTIDE SEQUENCE</scope>
    <source>
        <strain evidence="11">TFB10827</strain>
    </source>
</reference>
<dbReference type="Pfam" id="PF00097">
    <property type="entry name" value="zf-C3HC4"/>
    <property type="match status" value="1"/>
</dbReference>
<feature type="domain" description="Helicase ATP-binding" evidence="10">
    <location>
        <begin position="440"/>
        <end position="703"/>
    </location>
</feature>
<keyword evidence="3 7" id="KW-0863">Zinc-finger</keyword>
<dbReference type="InterPro" id="IPR059033">
    <property type="entry name" value="C144_05_dom"/>
</dbReference>
<feature type="region of interest" description="Disordered" evidence="8">
    <location>
        <begin position="553"/>
        <end position="575"/>
    </location>
</feature>
<evidence type="ECO:0000256" key="8">
    <source>
        <dbReference type="SAM" id="MobiDB-lite"/>
    </source>
</evidence>
<dbReference type="InterPro" id="IPR018957">
    <property type="entry name" value="Znf_C3HC4_RING-type"/>
</dbReference>
<dbReference type="Gene3D" id="3.40.50.10810">
    <property type="entry name" value="Tandem AAA-ATPase domain"/>
    <property type="match status" value="1"/>
</dbReference>
<evidence type="ECO:0000259" key="9">
    <source>
        <dbReference type="PROSITE" id="PS50089"/>
    </source>
</evidence>
<feature type="region of interest" description="Disordered" evidence="8">
    <location>
        <begin position="80"/>
        <end position="117"/>
    </location>
</feature>
<evidence type="ECO:0000256" key="4">
    <source>
        <dbReference type="ARBA" id="ARBA00022801"/>
    </source>
</evidence>
<dbReference type="InterPro" id="IPR038718">
    <property type="entry name" value="SNF2-like_sf"/>
</dbReference>
<dbReference type="SMART" id="SM00487">
    <property type="entry name" value="DEXDc"/>
    <property type="match status" value="1"/>
</dbReference>
<keyword evidence="2" id="KW-0547">Nucleotide-binding</keyword>
<dbReference type="CDD" id="cd18793">
    <property type="entry name" value="SF2_C_SNF"/>
    <property type="match status" value="1"/>
</dbReference>
<dbReference type="InterPro" id="IPR001841">
    <property type="entry name" value="Znf_RING"/>
</dbReference>
<evidence type="ECO:0000313" key="11">
    <source>
        <dbReference type="EMBL" id="KAJ3995230.1"/>
    </source>
</evidence>
<dbReference type="InterPro" id="IPR049730">
    <property type="entry name" value="SNF2/RAD54-like_C"/>
</dbReference>
<dbReference type="EMBL" id="MU790663">
    <property type="protein sequence ID" value="KAJ3995230.1"/>
    <property type="molecule type" value="Genomic_DNA"/>
</dbReference>
<dbReference type="Gene3D" id="3.30.40.10">
    <property type="entry name" value="Zinc/RING finger domain, C3HC4 (zinc finger)"/>
    <property type="match status" value="1"/>
</dbReference>
<dbReference type="InterPro" id="IPR000330">
    <property type="entry name" value="SNF2_N"/>
</dbReference>
<evidence type="ECO:0000256" key="3">
    <source>
        <dbReference type="ARBA" id="ARBA00022771"/>
    </source>
</evidence>
<sequence length="1693" mass="190429">MGHHRVKLILVIMHMHASSFYALTIIFSHSHMRVSTQSHHVEYLKASNTFYRLGPQRDYRPALNLPEIVRLARLEWSNTKSTAPASKNGRKGKKRDRSPSPSASNKRAKISGDAIPHINPCPASMDYPSFLLRDPVFARTRLDEYQRLVPAFCHVMEIDYDTEIPRHEAMKFSTSNAWQAEEDWFKDELAHMSKGYSEPLAIDLGKAEVTKVGSRYILCSTMPTWLAVVPVCNPQNMEQESFDFTSSDVQDLMRCLEVLAMQGRMEIEAGLKLIIIPDEQNNGPLFRLHIEISASFVLPTIFMAVGSSKRKSKLWITEIEDAQRRVLSFVFPSSAPPSFEGVVNIPFYYSILGPAPPLASIVAEESMQPSRLQPTLLPFQRRTVGWLLDREGMTVSNDGQIIPKKKPSQFSFWKAVEVNGEEWFFHSLTGAFRPNSPFEKEDDDIPLGGILAEEPGLGKTIETISLILLNPALPRFNPSLARWDPEAKLTVKAIKSTLIVTPANLASQWVDELKTHAPSLKVLVYGGWASVKVPISETQIQRERKERQQVKQKAKKKAARAGSKAEAQANIKKRGKATTVDVDAMDVDSEEEENLDWCRYVHKFDVVITTYTVLQSDLNVARAPPERPRRDGVVYANIERQRSPLIMVEWARVVMDEVQMAGGGKTEDMVSLIPRRSSLAVSGTPARAQVSDLSHVLKFLRFDGIESSRLWKRLLLPGYAGDFYNLFKYYSVRTMKSQVSHELTIPQQTRYLVSIDMGKVERLVYDQSFETILNDLGLDARGVAASEGWEIDGALLRSSIRRLRGICTHPQVGQVVGQNERLYKPGALKTMADVLQNMKDQNWRNLIEDWKSQVQAMIRVAQLKQLNTQALNRFQSTLEVLLATEKEAERTIAEIGRVITEHDVKGEALKREAAERQALRGTTSNKGKGKEREESLISEDERDEEDDEEDNDVPKTAAGKEHRDKRNALVHRLREARIQFHRVKFLQGDVYHNLGKTYFVQENNAYAAAEAVRRDLLKTTEQDAKKGMDQLDLDLIGGSGKAGVGKSDLLIPVPYLEQGGIRSADTIEELHEIIENVLNEQTELLWEWRSKIHSLLTLSLNPGEDDADGQEYQRTLDNQGEAETYLQAYAALLADRREALTSERTLLAAHDAKAVKQRKTRVAMKAIAQDIMVIPDAVEIQPEHQVLYRELSEKHQSLLRDLNGRAIRSILVDLTGAHGRTGKNDPERILLAAAIADLRKLISSQQSLMDKVSAELALFRKAFNQRVLYFRQLQEISDSVAEVEFEGSRQDALDETESETKSLEAKIIATRAHQRYLDHLVKSNEEDELDEDGKCCILCRCDFERGFITNCAHIFCEGCLKEWMGKKDGKDCPVCRVKIDTGNLQRFKLFEPQQPAAPNPIVNGEVVPTSRRKIDYNMIDPTIFETIQSMEAIGDYGSKIQTLVRHLMYLEQTDPGSKSIVFSAWADSLAIVEHALRDNGIHSIRIDRGIRGDGPVKKFKANPEISVLLLHGERENAGLNVTCASRVFLLESVVHHGFEIQAIARIDRMGQTRPTEVYCYYAEDTVERNILDLAARQGLSLYTKANSAGTLNVSSFANEKPTIESPAKKNSKAVKGDFISKIDDMLAVLFPHMFEDLEYLLPPEDVVMADVTNTRTTALTQSVAGDASGRAKGKGKDPAVQENAVAGPSRLRR</sequence>
<gene>
    <name evidence="11" type="ORF">F5050DRAFT_1768870</name>
</gene>
<feature type="region of interest" description="Disordered" evidence="8">
    <location>
        <begin position="915"/>
        <end position="966"/>
    </location>
</feature>